<sequence>MDQEKLLVAADQLRDAAKAWERYEGVRQQSWAEWSTKSIAAFGRPPHAGHHHPTHGAAVPSTDTPSRADRAHERHRLGAAAVSYSPLTESITEHIAVCTDRRFPSLRECLTN</sequence>
<reference evidence="1" key="1">
    <citation type="submission" date="2020-05" db="EMBL/GenBank/DDBJ databases">
        <title>Large-scale comparative analyses of tick genomes elucidate their genetic diversity and vector capacities.</title>
        <authorList>
            <person name="Jia N."/>
            <person name="Wang J."/>
            <person name="Shi W."/>
            <person name="Du L."/>
            <person name="Sun Y."/>
            <person name="Zhan W."/>
            <person name="Jiang J."/>
            <person name="Wang Q."/>
            <person name="Zhang B."/>
            <person name="Ji P."/>
            <person name="Sakyi L.B."/>
            <person name="Cui X."/>
            <person name="Yuan T."/>
            <person name="Jiang B."/>
            <person name="Yang W."/>
            <person name="Lam T.T.-Y."/>
            <person name="Chang Q."/>
            <person name="Ding S."/>
            <person name="Wang X."/>
            <person name="Zhu J."/>
            <person name="Ruan X."/>
            <person name="Zhao L."/>
            <person name="Wei J."/>
            <person name="Que T."/>
            <person name="Du C."/>
            <person name="Cheng J."/>
            <person name="Dai P."/>
            <person name="Han X."/>
            <person name="Huang E."/>
            <person name="Gao Y."/>
            <person name="Liu J."/>
            <person name="Shao H."/>
            <person name="Ye R."/>
            <person name="Li L."/>
            <person name="Wei W."/>
            <person name="Wang X."/>
            <person name="Wang C."/>
            <person name="Yang T."/>
            <person name="Huo Q."/>
            <person name="Li W."/>
            <person name="Guo W."/>
            <person name="Chen H."/>
            <person name="Zhou L."/>
            <person name="Ni X."/>
            <person name="Tian J."/>
            <person name="Zhou Y."/>
            <person name="Sheng Y."/>
            <person name="Liu T."/>
            <person name="Pan Y."/>
            <person name="Xia L."/>
            <person name="Li J."/>
            <person name="Zhao F."/>
            <person name="Cao W."/>
        </authorList>
    </citation>
    <scope>NUCLEOTIDE SEQUENCE</scope>
    <source>
        <strain evidence="1">Hyas-2018</strain>
    </source>
</reference>
<evidence type="ECO:0000313" key="1">
    <source>
        <dbReference type="EMBL" id="KAH6931676.1"/>
    </source>
</evidence>
<gene>
    <name evidence="1" type="ORF">HPB50_026954</name>
</gene>
<keyword evidence="2" id="KW-1185">Reference proteome</keyword>
<name>A0ACB7SC87_HYAAI</name>
<organism evidence="1 2">
    <name type="scientific">Hyalomma asiaticum</name>
    <name type="common">Tick</name>
    <dbReference type="NCBI Taxonomy" id="266040"/>
    <lineage>
        <taxon>Eukaryota</taxon>
        <taxon>Metazoa</taxon>
        <taxon>Ecdysozoa</taxon>
        <taxon>Arthropoda</taxon>
        <taxon>Chelicerata</taxon>
        <taxon>Arachnida</taxon>
        <taxon>Acari</taxon>
        <taxon>Parasitiformes</taxon>
        <taxon>Ixodida</taxon>
        <taxon>Ixodoidea</taxon>
        <taxon>Ixodidae</taxon>
        <taxon>Hyalomminae</taxon>
        <taxon>Hyalomma</taxon>
    </lineage>
</organism>
<dbReference type="EMBL" id="CM023485">
    <property type="protein sequence ID" value="KAH6931676.1"/>
    <property type="molecule type" value="Genomic_DNA"/>
</dbReference>
<evidence type="ECO:0000313" key="2">
    <source>
        <dbReference type="Proteomes" id="UP000821845"/>
    </source>
</evidence>
<accession>A0ACB7SC87</accession>
<protein>
    <submittedName>
        <fullName evidence="1">Uncharacterized protein</fullName>
    </submittedName>
</protein>
<comment type="caution">
    <text evidence="1">The sequence shown here is derived from an EMBL/GenBank/DDBJ whole genome shotgun (WGS) entry which is preliminary data.</text>
</comment>
<dbReference type="Proteomes" id="UP000821845">
    <property type="component" value="Chromosome 5"/>
</dbReference>
<proteinExistence type="predicted"/>